<dbReference type="PROSITE" id="PS50102">
    <property type="entry name" value="RRM"/>
    <property type="match status" value="1"/>
</dbReference>
<reference evidence="4 5" key="1">
    <citation type="submission" date="2023-10" db="EMBL/GenBank/DDBJ databases">
        <title>Chromosome-scale genome assembly provides insights into flower coloration mechanisms of Canna indica.</title>
        <authorList>
            <person name="Li C."/>
        </authorList>
    </citation>
    <scope>NUCLEOTIDE SEQUENCE [LARGE SCALE GENOMIC DNA]</scope>
    <source>
        <tissue evidence="4">Flower</tissue>
    </source>
</reference>
<evidence type="ECO:0000259" key="3">
    <source>
        <dbReference type="PROSITE" id="PS50102"/>
    </source>
</evidence>
<evidence type="ECO:0000313" key="4">
    <source>
        <dbReference type="EMBL" id="WOL15869.1"/>
    </source>
</evidence>
<dbReference type="InterPro" id="IPR012677">
    <property type="entry name" value="Nucleotide-bd_a/b_plait_sf"/>
</dbReference>
<dbReference type="Proteomes" id="UP001327560">
    <property type="component" value="Chromosome 8"/>
</dbReference>
<gene>
    <name evidence="4" type="ORF">Cni_G24650</name>
</gene>
<dbReference type="InterPro" id="IPR035979">
    <property type="entry name" value="RBD_domain_sf"/>
</dbReference>
<dbReference type="SUPFAM" id="SSF54928">
    <property type="entry name" value="RNA-binding domain, RBD"/>
    <property type="match status" value="1"/>
</dbReference>
<keyword evidence="1 2" id="KW-0694">RNA-binding</keyword>
<name>A0AAQ3QLN6_9LILI</name>
<dbReference type="EMBL" id="CP136897">
    <property type="protein sequence ID" value="WOL15869.1"/>
    <property type="molecule type" value="Genomic_DNA"/>
</dbReference>
<feature type="domain" description="RRM" evidence="3">
    <location>
        <begin position="37"/>
        <end position="132"/>
    </location>
</feature>
<sequence>MLAAILSSASRLLSASASSSSNRRELKASPREFPLASRIFVRRIPSLLLLKKPVCDYITDFPYSTGEATLVKLFSKFGQIVEVELPRNEETRRSKGYAFIQYSSQEDAVLAIEEMDQKRFGGRTIYAEIAKPLNNGFADYPISLGPPEQPYLVTTEGCASAR</sequence>
<organism evidence="4 5">
    <name type="scientific">Canna indica</name>
    <name type="common">Indian-shot</name>
    <dbReference type="NCBI Taxonomy" id="4628"/>
    <lineage>
        <taxon>Eukaryota</taxon>
        <taxon>Viridiplantae</taxon>
        <taxon>Streptophyta</taxon>
        <taxon>Embryophyta</taxon>
        <taxon>Tracheophyta</taxon>
        <taxon>Spermatophyta</taxon>
        <taxon>Magnoliopsida</taxon>
        <taxon>Liliopsida</taxon>
        <taxon>Zingiberales</taxon>
        <taxon>Cannaceae</taxon>
        <taxon>Canna</taxon>
    </lineage>
</organism>
<keyword evidence="5" id="KW-1185">Reference proteome</keyword>
<accession>A0AAQ3QLN6</accession>
<dbReference type="InterPro" id="IPR000504">
    <property type="entry name" value="RRM_dom"/>
</dbReference>
<dbReference type="AlphaFoldDB" id="A0AAQ3QLN6"/>
<evidence type="ECO:0000313" key="5">
    <source>
        <dbReference type="Proteomes" id="UP001327560"/>
    </source>
</evidence>
<evidence type="ECO:0000256" key="1">
    <source>
        <dbReference type="ARBA" id="ARBA00022884"/>
    </source>
</evidence>
<evidence type="ECO:0000256" key="2">
    <source>
        <dbReference type="PROSITE-ProRule" id="PRU00176"/>
    </source>
</evidence>
<dbReference type="SMART" id="SM00360">
    <property type="entry name" value="RRM"/>
    <property type="match status" value="1"/>
</dbReference>
<dbReference type="InterPro" id="IPR052462">
    <property type="entry name" value="SLIRP/GR-RBP-like"/>
</dbReference>
<dbReference type="GO" id="GO:0003723">
    <property type="term" value="F:RNA binding"/>
    <property type="evidence" value="ECO:0007669"/>
    <property type="project" value="UniProtKB-UniRule"/>
</dbReference>
<dbReference type="Gene3D" id="3.30.70.330">
    <property type="match status" value="1"/>
</dbReference>
<protein>
    <submittedName>
        <fullName evidence="4">Small RNA-binding protein 11, chloroplastic isoform X2</fullName>
    </submittedName>
</protein>
<dbReference type="Pfam" id="PF00076">
    <property type="entry name" value="RRM_1"/>
    <property type="match status" value="1"/>
</dbReference>
<dbReference type="CDD" id="cd00590">
    <property type="entry name" value="RRM_SF"/>
    <property type="match status" value="1"/>
</dbReference>
<dbReference type="PANTHER" id="PTHR48027">
    <property type="entry name" value="HETEROGENEOUS NUCLEAR RIBONUCLEOPROTEIN 87F-RELATED"/>
    <property type="match status" value="1"/>
</dbReference>
<proteinExistence type="predicted"/>